<gene>
    <name evidence="1" type="ORF">Ate02nite_59540</name>
</gene>
<organism evidence="1 2">
    <name type="scientific">Paractinoplanes tereljensis</name>
    <dbReference type="NCBI Taxonomy" id="571912"/>
    <lineage>
        <taxon>Bacteria</taxon>
        <taxon>Bacillati</taxon>
        <taxon>Actinomycetota</taxon>
        <taxon>Actinomycetes</taxon>
        <taxon>Micromonosporales</taxon>
        <taxon>Micromonosporaceae</taxon>
        <taxon>Paractinoplanes</taxon>
    </lineage>
</organism>
<protein>
    <submittedName>
        <fullName evidence="1">Uncharacterized protein</fullName>
    </submittedName>
</protein>
<name>A0A919TVD7_9ACTN</name>
<dbReference type="RefSeq" id="WP_203811139.1">
    <property type="nucleotide sequence ID" value="NZ_BOMY01000039.1"/>
</dbReference>
<dbReference type="Proteomes" id="UP000623608">
    <property type="component" value="Unassembled WGS sequence"/>
</dbReference>
<dbReference type="EMBL" id="BOMY01000039">
    <property type="protein sequence ID" value="GIF23224.1"/>
    <property type="molecule type" value="Genomic_DNA"/>
</dbReference>
<evidence type="ECO:0000313" key="2">
    <source>
        <dbReference type="Proteomes" id="UP000623608"/>
    </source>
</evidence>
<accession>A0A919TVD7</accession>
<proteinExistence type="predicted"/>
<reference evidence="1" key="1">
    <citation type="submission" date="2021-01" db="EMBL/GenBank/DDBJ databases">
        <title>Whole genome shotgun sequence of Actinoplanes tereljensis NBRC 105297.</title>
        <authorList>
            <person name="Komaki H."/>
            <person name="Tamura T."/>
        </authorList>
    </citation>
    <scope>NUCLEOTIDE SEQUENCE</scope>
    <source>
        <strain evidence="1">NBRC 105297</strain>
    </source>
</reference>
<evidence type="ECO:0000313" key="1">
    <source>
        <dbReference type="EMBL" id="GIF23224.1"/>
    </source>
</evidence>
<dbReference type="AlphaFoldDB" id="A0A919TVD7"/>
<sequence>MLEVARQAVILGHPAVQSSAILLAVLSMDVQATAAKRELRPAYTEHNRGGELLRNRGLTLTAAQQAAEPQLLEHELLPDDRQADRMPLGRSSFDPPWTGTAAALWDTAIALATECKVLPGTTHLIEALDLTAAPAAHQLLTYRSDPQP</sequence>
<keyword evidence="2" id="KW-1185">Reference proteome</keyword>
<comment type="caution">
    <text evidence="1">The sequence shown here is derived from an EMBL/GenBank/DDBJ whole genome shotgun (WGS) entry which is preliminary data.</text>
</comment>